<dbReference type="Proteomes" id="UP000199469">
    <property type="component" value="Unassembled WGS sequence"/>
</dbReference>
<sequence>MQNKIIVKISEDDESVGYVYLPNELDEEKKKVKKTINLSDVIDYEGVPIYLDFNEDGVLLGIEIVG</sequence>
<organism evidence="1 2">
    <name type="scientific">Chryseobacterium wanjuense</name>
    <dbReference type="NCBI Taxonomy" id="356305"/>
    <lineage>
        <taxon>Bacteria</taxon>
        <taxon>Pseudomonadati</taxon>
        <taxon>Bacteroidota</taxon>
        <taxon>Flavobacteriia</taxon>
        <taxon>Flavobacteriales</taxon>
        <taxon>Weeksellaceae</taxon>
        <taxon>Chryseobacterium group</taxon>
        <taxon>Chryseobacterium</taxon>
    </lineage>
</organism>
<evidence type="ECO:0000313" key="1">
    <source>
        <dbReference type="EMBL" id="SEW27877.1"/>
    </source>
</evidence>
<keyword evidence="2" id="KW-1185">Reference proteome</keyword>
<evidence type="ECO:0000313" key="2">
    <source>
        <dbReference type="Proteomes" id="UP000199469"/>
    </source>
</evidence>
<dbReference type="EMBL" id="FOIU01000001">
    <property type="protein sequence ID" value="SEW27877.1"/>
    <property type="molecule type" value="Genomic_DNA"/>
</dbReference>
<dbReference type="RefSeq" id="WP_089791958.1">
    <property type="nucleotide sequence ID" value="NZ_FOIU01000001.1"/>
</dbReference>
<name>A0A1I0QLA9_9FLAO</name>
<gene>
    <name evidence="1" type="ORF">SAMN05421841_1981</name>
</gene>
<dbReference type="AlphaFoldDB" id="A0A1I0QLA9"/>
<accession>A0A1I0QLA9</accession>
<proteinExistence type="predicted"/>
<evidence type="ECO:0008006" key="3">
    <source>
        <dbReference type="Google" id="ProtNLM"/>
    </source>
</evidence>
<reference evidence="2" key="1">
    <citation type="submission" date="2016-10" db="EMBL/GenBank/DDBJ databases">
        <authorList>
            <person name="Varghese N."/>
            <person name="Submissions S."/>
        </authorList>
    </citation>
    <scope>NUCLEOTIDE SEQUENCE [LARGE SCALE GENOMIC DNA]</scope>
    <source>
        <strain evidence="2">DSM 17724</strain>
    </source>
</reference>
<dbReference type="OrthoDB" id="1452857at2"/>
<protein>
    <recommendedName>
        <fullName evidence="3">DUF2283 domain-containing protein</fullName>
    </recommendedName>
</protein>